<keyword evidence="7" id="KW-0472">Membrane</keyword>
<accession>A0A1Q5UID2</accession>
<evidence type="ECO:0008006" key="10">
    <source>
        <dbReference type="Google" id="ProtNLM"/>
    </source>
</evidence>
<dbReference type="CDD" id="cd00067">
    <property type="entry name" value="GAL4"/>
    <property type="match status" value="1"/>
</dbReference>
<sequence length="633" mass="72328">MRAKGYTIMEFAMYIALFFNQYVNPIVLENIHWRYYIFYCCFLAVEVVVIWYFYVETWYIPLEGITTLFYGDDFAAATNMEMEKACESGKGFKSAVHIEGRNRKKKCDECRTQCLNCAKLNLECVWQYEGIIRRQAEARSPSTSDSVRSSCSPAEIALDEKQHIQRHDSDHSLTQLSMVVSDNERPGALPFDVELSETDSGNLPQNWMLVPPTESLHGLSLQIDLPPSPANHKRSRPLFQFLISRFIPQLIRPTADGQMRDELNRRSLALAFEHPFCMHALLACCGAEIPSNDPEYHELARYHYTHAVTGLRKILDDGALKDQWVVTMLGIMMLCIYERTKQKPSPGVAIHIAGAAQLMRLHSQTNEDSVEYSGVGQVMYRLVHESFIFHVTTSLPFQGELRPDDHALSTTSAYQYEIESALSMAEEALSDHFHEDIFSQPTSPVLGFPPQLFRCIYTVYRLYQSSNFDQVSMQLCQRLENDLCRWDKRLEASSAELSSPDSSAQPSNEELNSTSTRPSTQALHESTLIGPKLYILGCRILLRRMKGLDLVSVEMGVEDLTHQGMSMIQRLQPKKDYYADYYCWPFLAIGMNLRSSTDREMLLAKALAFCKATNNPTMRRLIDMLPVYWQSGD</sequence>
<feature type="region of interest" description="Disordered" evidence="6">
    <location>
        <begin position="495"/>
        <end position="523"/>
    </location>
</feature>
<evidence type="ECO:0000256" key="1">
    <source>
        <dbReference type="ARBA" id="ARBA00004123"/>
    </source>
</evidence>
<keyword evidence="7" id="KW-1133">Transmembrane helix</keyword>
<keyword evidence="5" id="KW-0539">Nucleus</keyword>
<feature type="compositionally biased region" description="Polar residues" evidence="6">
    <location>
        <begin position="505"/>
        <end position="523"/>
    </location>
</feature>
<dbReference type="GO" id="GO:0005634">
    <property type="term" value="C:nucleus"/>
    <property type="evidence" value="ECO:0007669"/>
    <property type="project" value="UniProtKB-SubCell"/>
</dbReference>
<dbReference type="AlphaFoldDB" id="A0A1Q5UID2"/>
<evidence type="ECO:0000256" key="4">
    <source>
        <dbReference type="ARBA" id="ARBA00023163"/>
    </source>
</evidence>
<evidence type="ECO:0000256" key="2">
    <source>
        <dbReference type="ARBA" id="ARBA00023015"/>
    </source>
</evidence>
<keyword evidence="7" id="KW-0812">Transmembrane</keyword>
<reference evidence="8 9" key="1">
    <citation type="submission" date="2016-10" db="EMBL/GenBank/DDBJ databases">
        <title>Genome sequence of the ascomycete fungus Penicillium subrubescens.</title>
        <authorList>
            <person name="De Vries R.P."/>
            <person name="Peng M."/>
            <person name="Dilokpimol A."/>
            <person name="Hilden K."/>
            <person name="Makela M.R."/>
            <person name="Grigoriev I."/>
            <person name="Riley R."/>
            <person name="Granchi Z."/>
        </authorList>
    </citation>
    <scope>NUCLEOTIDE SEQUENCE [LARGE SCALE GENOMIC DNA]</scope>
    <source>
        <strain evidence="8 9">CBS 132785</strain>
    </source>
</reference>
<keyword evidence="4" id="KW-0804">Transcription</keyword>
<organism evidence="8 9">
    <name type="scientific">Penicillium subrubescens</name>
    <dbReference type="NCBI Taxonomy" id="1316194"/>
    <lineage>
        <taxon>Eukaryota</taxon>
        <taxon>Fungi</taxon>
        <taxon>Dikarya</taxon>
        <taxon>Ascomycota</taxon>
        <taxon>Pezizomycotina</taxon>
        <taxon>Eurotiomycetes</taxon>
        <taxon>Eurotiomycetidae</taxon>
        <taxon>Eurotiales</taxon>
        <taxon>Aspergillaceae</taxon>
        <taxon>Penicillium</taxon>
    </lineage>
</organism>
<dbReference type="EMBL" id="MNBE01000228">
    <property type="protein sequence ID" value="OKP12222.1"/>
    <property type="molecule type" value="Genomic_DNA"/>
</dbReference>
<feature type="transmembrane region" description="Helical" evidence="7">
    <location>
        <begin position="35"/>
        <end position="54"/>
    </location>
</feature>
<dbReference type="PANTHER" id="PTHR37534:SF46">
    <property type="entry name" value="ZN(II)2CYS6 TRANSCRIPTION FACTOR (EUROFUNG)"/>
    <property type="match status" value="1"/>
</dbReference>
<dbReference type="GO" id="GO:0003677">
    <property type="term" value="F:DNA binding"/>
    <property type="evidence" value="ECO:0007669"/>
    <property type="project" value="UniProtKB-KW"/>
</dbReference>
<evidence type="ECO:0000256" key="5">
    <source>
        <dbReference type="ARBA" id="ARBA00023242"/>
    </source>
</evidence>
<dbReference type="Pfam" id="PF11951">
    <property type="entry name" value="Fungal_trans_2"/>
    <property type="match status" value="1"/>
</dbReference>
<dbReference type="SUPFAM" id="SSF57701">
    <property type="entry name" value="Zn2/Cys6 DNA-binding domain"/>
    <property type="match status" value="1"/>
</dbReference>
<keyword evidence="9" id="KW-1185">Reference proteome</keyword>
<dbReference type="InterPro" id="IPR021858">
    <property type="entry name" value="Fun_TF"/>
</dbReference>
<evidence type="ECO:0000256" key="7">
    <source>
        <dbReference type="SAM" id="Phobius"/>
    </source>
</evidence>
<dbReference type="InterPro" id="IPR036259">
    <property type="entry name" value="MFS_trans_sf"/>
</dbReference>
<evidence type="ECO:0000256" key="3">
    <source>
        <dbReference type="ARBA" id="ARBA00023125"/>
    </source>
</evidence>
<feature type="transmembrane region" description="Helical" evidence="7">
    <location>
        <begin position="6"/>
        <end position="23"/>
    </location>
</feature>
<dbReference type="InterPro" id="IPR036864">
    <property type="entry name" value="Zn2-C6_fun-type_DNA-bd_sf"/>
</dbReference>
<protein>
    <recommendedName>
        <fullName evidence="10">Zn(2)-C6 fungal-type domain-containing protein</fullName>
    </recommendedName>
</protein>
<gene>
    <name evidence="8" type="ORF">PENSUB_1958</name>
</gene>
<evidence type="ECO:0000256" key="6">
    <source>
        <dbReference type="SAM" id="MobiDB-lite"/>
    </source>
</evidence>
<proteinExistence type="predicted"/>
<keyword evidence="3" id="KW-0238">DNA-binding</keyword>
<dbReference type="Gene3D" id="1.20.1250.20">
    <property type="entry name" value="MFS general substrate transporter like domains"/>
    <property type="match status" value="1"/>
</dbReference>
<feature type="compositionally biased region" description="Low complexity" evidence="6">
    <location>
        <begin position="495"/>
        <end position="504"/>
    </location>
</feature>
<dbReference type="GO" id="GO:0000981">
    <property type="term" value="F:DNA-binding transcription factor activity, RNA polymerase II-specific"/>
    <property type="evidence" value="ECO:0007669"/>
    <property type="project" value="InterPro"/>
</dbReference>
<name>A0A1Q5UID2_9EURO</name>
<evidence type="ECO:0000313" key="8">
    <source>
        <dbReference type="EMBL" id="OKP12222.1"/>
    </source>
</evidence>
<dbReference type="InterPro" id="IPR001138">
    <property type="entry name" value="Zn2Cys6_DnaBD"/>
</dbReference>
<dbReference type="GO" id="GO:0008270">
    <property type="term" value="F:zinc ion binding"/>
    <property type="evidence" value="ECO:0007669"/>
    <property type="project" value="InterPro"/>
</dbReference>
<evidence type="ECO:0000313" key="9">
    <source>
        <dbReference type="Proteomes" id="UP000186955"/>
    </source>
</evidence>
<keyword evidence="2" id="KW-0805">Transcription regulation</keyword>
<dbReference type="Proteomes" id="UP000186955">
    <property type="component" value="Unassembled WGS sequence"/>
</dbReference>
<comment type="subcellular location">
    <subcellularLocation>
        <location evidence="1">Nucleus</location>
    </subcellularLocation>
</comment>
<dbReference type="PANTHER" id="PTHR37534">
    <property type="entry name" value="TRANSCRIPTIONAL ACTIVATOR PROTEIN UGA3"/>
    <property type="match status" value="1"/>
</dbReference>
<comment type="caution">
    <text evidence="8">The sequence shown here is derived from an EMBL/GenBank/DDBJ whole genome shotgun (WGS) entry which is preliminary data.</text>
</comment>